<sequence length="313" mass="33970">MLWLTWRQHRLQLLAMAAVVAMLAAYLVYRGAALAEPAAVMRACAMGTVTGLPCDKLLDYVGVDSGLNITLAAINLLPALVGAFWGAPLIARELERGTQRLVWGQSVTRRRWLGAKLGGLAVAALLGGAAQAMVVTWAVDQFAVIRTINRFQDPALFDLVGVVPPVLWLFALSLGTVVGLLARRTLPAMAITLAVLVATLFGLNMLRPHYATPETRPLNQAISGTAVYAPQDWLLGIQRRDSRGHAVGDATAERLCPQQWDESCLNSNGITVNRIFHPSTLFWRFQWIEAGILLAGTALLTGFALIRLSRRAD</sequence>
<keyword evidence="1" id="KW-0812">Transmembrane</keyword>
<comment type="caution">
    <text evidence="2">The sequence shown here is derived from an EMBL/GenBank/DDBJ whole genome shotgun (WGS) entry which is preliminary data.</text>
</comment>
<dbReference type="Pfam" id="PF12679">
    <property type="entry name" value="ABC2_membrane_2"/>
    <property type="match status" value="1"/>
</dbReference>
<feature type="transmembrane region" description="Helical" evidence="1">
    <location>
        <begin position="69"/>
        <end position="91"/>
    </location>
</feature>
<evidence type="ECO:0000313" key="3">
    <source>
        <dbReference type="Proteomes" id="UP000604117"/>
    </source>
</evidence>
<feature type="transmembrane region" description="Helical" evidence="1">
    <location>
        <begin position="188"/>
        <end position="206"/>
    </location>
</feature>
<evidence type="ECO:0000313" key="2">
    <source>
        <dbReference type="EMBL" id="GIF78572.1"/>
    </source>
</evidence>
<keyword evidence="3" id="KW-1185">Reference proteome</keyword>
<evidence type="ECO:0000256" key="1">
    <source>
        <dbReference type="SAM" id="Phobius"/>
    </source>
</evidence>
<dbReference type="Proteomes" id="UP000604117">
    <property type="component" value="Unassembled WGS sequence"/>
</dbReference>
<keyword evidence="1" id="KW-1133">Transmembrane helix</keyword>
<proteinExistence type="predicted"/>
<organism evidence="2 3">
    <name type="scientific">Asanoa siamensis</name>
    <dbReference type="NCBI Taxonomy" id="926357"/>
    <lineage>
        <taxon>Bacteria</taxon>
        <taxon>Bacillati</taxon>
        <taxon>Actinomycetota</taxon>
        <taxon>Actinomycetes</taxon>
        <taxon>Micromonosporales</taxon>
        <taxon>Micromonosporaceae</taxon>
        <taxon>Asanoa</taxon>
    </lineage>
</organism>
<dbReference type="RefSeq" id="WP_203719397.1">
    <property type="nucleotide sequence ID" value="NZ_BONE01000164.1"/>
</dbReference>
<feature type="transmembrane region" description="Helical" evidence="1">
    <location>
        <begin position="12"/>
        <end position="29"/>
    </location>
</feature>
<feature type="transmembrane region" description="Helical" evidence="1">
    <location>
        <begin position="159"/>
        <end position="181"/>
    </location>
</feature>
<gene>
    <name evidence="2" type="ORF">Asi02nite_80900</name>
</gene>
<accession>A0ABQ4D4W9</accession>
<name>A0ABQ4D4W9_9ACTN</name>
<keyword evidence="1" id="KW-0472">Membrane</keyword>
<reference evidence="2 3" key="1">
    <citation type="submission" date="2021-01" db="EMBL/GenBank/DDBJ databases">
        <title>Whole genome shotgun sequence of Asanoa siamensis NBRC 107932.</title>
        <authorList>
            <person name="Komaki H."/>
            <person name="Tamura T."/>
        </authorList>
    </citation>
    <scope>NUCLEOTIDE SEQUENCE [LARGE SCALE GENOMIC DNA]</scope>
    <source>
        <strain evidence="2 3">NBRC 107932</strain>
    </source>
</reference>
<dbReference type="EMBL" id="BONE01000164">
    <property type="protein sequence ID" value="GIF78572.1"/>
    <property type="molecule type" value="Genomic_DNA"/>
</dbReference>
<feature type="transmembrane region" description="Helical" evidence="1">
    <location>
        <begin position="112"/>
        <end position="139"/>
    </location>
</feature>
<feature type="transmembrane region" description="Helical" evidence="1">
    <location>
        <begin position="287"/>
        <end position="306"/>
    </location>
</feature>
<protein>
    <submittedName>
        <fullName evidence="2">Transporter</fullName>
    </submittedName>
</protein>